<organism evidence="1 2">
    <name type="scientific">Rhodobacter lacus</name>
    <dbReference type="NCBI Taxonomy" id="1641972"/>
    <lineage>
        <taxon>Bacteria</taxon>
        <taxon>Pseudomonadati</taxon>
        <taxon>Pseudomonadota</taxon>
        <taxon>Alphaproteobacteria</taxon>
        <taxon>Rhodobacterales</taxon>
        <taxon>Rhodobacter group</taxon>
        <taxon>Rhodobacter</taxon>
    </lineage>
</organism>
<evidence type="ECO:0008006" key="3">
    <source>
        <dbReference type="Google" id="ProtNLM"/>
    </source>
</evidence>
<comment type="caution">
    <text evidence="1">The sequence shown here is derived from an EMBL/GenBank/DDBJ whole genome shotgun (WGS) entry which is preliminary data.</text>
</comment>
<proteinExistence type="predicted"/>
<protein>
    <recommendedName>
        <fullName evidence="3">Sulfotransferase domain-containing protein</fullName>
    </recommendedName>
</protein>
<dbReference type="EMBL" id="JBHUIX010000003">
    <property type="protein sequence ID" value="MFD2173089.1"/>
    <property type="molecule type" value="Genomic_DNA"/>
</dbReference>
<dbReference type="RefSeq" id="WP_377387017.1">
    <property type="nucleotide sequence ID" value="NZ_JBHUIX010000003.1"/>
</dbReference>
<dbReference type="Proteomes" id="UP001597413">
    <property type="component" value="Unassembled WGS sequence"/>
</dbReference>
<evidence type="ECO:0000313" key="1">
    <source>
        <dbReference type="EMBL" id="MFD2173089.1"/>
    </source>
</evidence>
<accession>A0ABW5A5A0</accession>
<evidence type="ECO:0000313" key="2">
    <source>
        <dbReference type="Proteomes" id="UP001597413"/>
    </source>
</evidence>
<keyword evidence="2" id="KW-1185">Reference proteome</keyword>
<gene>
    <name evidence="1" type="ORF">ACFSM0_03175</name>
</gene>
<name>A0ABW5A5A0_9RHOB</name>
<sequence>MTRRILLHVGSPKCGSTYLQQVMKHNTESLAAAGVCYPEVEGTHPGNAGALAEVDLATVVRWFAPGIDTVVLSHEDLFSMAKKGDALHAITRAEKISVQVIMFLRPFSEFMFGDYSQFMKQHFESYLTKREPYGGMNFRDFTMRRANSMKPAVYARNWNVRFDENPIILAGHREIRSVIERLIGPEAVASWDVHPTLTNPSLRMEDCDRIAAAMRDRAIPDEDIREMLREAYRQTNAPDVGKTAERIAFAEAEFAPQNELLLSEFGFDNRRKG</sequence>
<reference evidence="2" key="1">
    <citation type="journal article" date="2019" name="Int. J. Syst. Evol. Microbiol.">
        <title>The Global Catalogue of Microorganisms (GCM) 10K type strain sequencing project: providing services to taxonomists for standard genome sequencing and annotation.</title>
        <authorList>
            <consortium name="The Broad Institute Genomics Platform"/>
            <consortium name="The Broad Institute Genome Sequencing Center for Infectious Disease"/>
            <person name="Wu L."/>
            <person name="Ma J."/>
        </authorList>
    </citation>
    <scope>NUCLEOTIDE SEQUENCE [LARGE SCALE GENOMIC DNA]</scope>
    <source>
        <strain evidence="2">CCUG 55131</strain>
    </source>
</reference>